<sequence>MNNLQKQTITMAAICQAAVLVQNVARTGVVDDAELSVMLNSIMITSPNSILEVYGNELAHLKTGLLALVAQLGNDNKQKDPELTRYVVSLLGLERRLAHKKNQLARLGERIEQSQRQLEHYEITSETLLASLASIYSDLLSPISTPIQVAGDPNLLKQQNNQQKIRALLLAGVRSSVLWRQVGGQRRKILFGRTKMVECAQQLLKDM</sequence>
<proteinExistence type="inferred from homology"/>
<dbReference type="InterPro" id="IPR035932">
    <property type="entry name" value="HflD-like_sf"/>
</dbReference>
<comment type="similarity">
    <text evidence="4">Belongs to the HflD family.</text>
</comment>
<dbReference type="EMBL" id="FOBI01000020">
    <property type="protein sequence ID" value="SEL74601.1"/>
    <property type="molecule type" value="Genomic_DNA"/>
</dbReference>
<evidence type="ECO:0000256" key="1">
    <source>
        <dbReference type="ARBA" id="ARBA00022475"/>
    </source>
</evidence>
<dbReference type="OrthoDB" id="9788031at2"/>
<dbReference type="Pfam" id="PF04356">
    <property type="entry name" value="DUF489"/>
    <property type="match status" value="1"/>
</dbReference>
<keyword evidence="4" id="KW-0175">Coiled coil</keyword>
<evidence type="ECO:0000313" key="5">
    <source>
        <dbReference type="EMBL" id="SEL74601.1"/>
    </source>
</evidence>
<organism evidence="5 6">
    <name type="scientific">Colwellia chukchiensis</name>
    <dbReference type="NCBI Taxonomy" id="641665"/>
    <lineage>
        <taxon>Bacteria</taxon>
        <taxon>Pseudomonadati</taxon>
        <taxon>Pseudomonadota</taxon>
        <taxon>Gammaproteobacteria</taxon>
        <taxon>Alteromonadales</taxon>
        <taxon>Colwelliaceae</taxon>
        <taxon>Colwellia</taxon>
    </lineage>
</organism>
<evidence type="ECO:0000256" key="2">
    <source>
        <dbReference type="ARBA" id="ARBA00022490"/>
    </source>
</evidence>
<evidence type="ECO:0000256" key="3">
    <source>
        <dbReference type="ARBA" id="ARBA00023136"/>
    </source>
</evidence>
<gene>
    <name evidence="4" type="primary">hflD</name>
    <name evidence="5" type="ORF">SAMN05216262_12015</name>
</gene>
<dbReference type="InterPro" id="IPR007451">
    <property type="entry name" value="HflD"/>
</dbReference>
<dbReference type="AlphaFoldDB" id="A0A1H7SPQ6"/>
<dbReference type="PANTHER" id="PTHR38100:SF1">
    <property type="entry name" value="HIGH FREQUENCY LYSOGENIZATION PROTEIN HFLD"/>
    <property type="match status" value="1"/>
</dbReference>
<dbReference type="NCBIfam" id="NF001248">
    <property type="entry name" value="PRK00218.1-4"/>
    <property type="match status" value="1"/>
</dbReference>
<protein>
    <recommendedName>
        <fullName evidence="4">High frequency lysogenization protein HflD homolog</fullName>
    </recommendedName>
</protein>
<keyword evidence="1 4" id="KW-1003">Cell membrane</keyword>
<keyword evidence="6" id="KW-1185">Reference proteome</keyword>
<dbReference type="HAMAP" id="MF_00695">
    <property type="entry name" value="HflD_protein"/>
    <property type="match status" value="1"/>
</dbReference>
<comment type="subcellular location">
    <subcellularLocation>
        <location evidence="4">Cytoplasm</location>
    </subcellularLocation>
    <subcellularLocation>
        <location evidence="4">Cell membrane</location>
        <topology evidence="4">Peripheral membrane protein</topology>
        <orientation evidence="4">Cytoplasmic side</orientation>
    </subcellularLocation>
</comment>
<feature type="coiled-coil region" evidence="4">
    <location>
        <begin position="90"/>
        <end position="124"/>
    </location>
</feature>
<keyword evidence="2 4" id="KW-0963">Cytoplasm</keyword>
<dbReference type="PANTHER" id="PTHR38100">
    <property type="entry name" value="HIGH FREQUENCY LYSOGENIZATION PROTEIN HFLD"/>
    <property type="match status" value="1"/>
</dbReference>
<dbReference type="Gene3D" id="1.10.3890.10">
    <property type="entry name" value="HflD-like"/>
    <property type="match status" value="1"/>
</dbReference>
<dbReference type="GO" id="GO:0005737">
    <property type="term" value="C:cytoplasm"/>
    <property type="evidence" value="ECO:0007669"/>
    <property type="project" value="UniProtKB-SubCell"/>
</dbReference>
<dbReference type="SUPFAM" id="SSF101322">
    <property type="entry name" value="YcfC-like"/>
    <property type="match status" value="1"/>
</dbReference>
<keyword evidence="3 4" id="KW-0472">Membrane</keyword>
<accession>A0A1H7SPQ6</accession>
<dbReference type="STRING" id="641665.GCA_002104455_01571"/>
<evidence type="ECO:0000313" key="6">
    <source>
        <dbReference type="Proteomes" id="UP000199297"/>
    </source>
</evidence>
<reference evidence="6" key="1">
    <citation type="submission" date="2016-10" db="EMBL/GenBank/DDBJ databases">
        <authorList>
            <person name="Varghese N."/>
            <person name="Submissions S."/>
        </authorList>
    </citation>
    <scope>NUCLEOTIDE SEQUENCE [LARGE SCALE GENOMIC DNA]</scope>
    <source>
        <strain evidence="6">CGMCC 1.9127</strain>
    </source>
</reference>
<evidence type="ECO:0000256" key="4">
    <source>
        <dbReference type="HAMAP-Rule" id="MF_00695"/>
    </source>
</evidence>
<dbReference type="GO" id="GO:0005886">
    <property type="term" value="C:plasma membrane"/>
    <property type="evidence" value="ECO:0007669"/>
    <property type="project" value="UniProtKB-SubCell"/>
</dbReference>
<dbReference type="RefSeq" id="WP_085285873.1">
    <property type="nucleotide sequence ID" value="NZ_FOBI01000020.1"/>
</dbReference>
<dbReference type="Proteomes" id="UP000199297">
    <property type="component" value="Unassembled WGS sequence"/>
</dbReference>
<dbReference type="NCBIfam" id="NF001246">
    <property type="entry name" value="PRK00218.1-2"/>
    <property type="match status" value="1"/>
</dbReference>
<name>A0A1H7SPQ6_9GAMM</name>